<reference evidence="9" key="2">
    <citation type="submission" date="2022-03" db="EMBL/GenBank/DDBJ databases">
        <title>Draft title - Genomic analysis of global carrot germplasm unveils the trajectory of domestication and the origin of high carotenoid orange carrot.</title>
        <authorList>
            <person name="Iorizzo M."/>
            <person name="Ellison S."/>
            <person name="Senalik D."/>
            <person name="Macko-Podgorni A."/>
            <person name="Grzebelus D."/>
            <person name="Bostan H."/>
            <person name="Rolling W."/>
            <person name="Curaba J."/>
            <person name="Simon P."/>
        </authorList>
    </citation>
    <scope>NUCLEOTIDE SEQUENCE</scope>
    <source>
        <tissue evidence="9">Leaf</tissue>
    </source>
</reference>
<evidence type="ECO:0000256" key="5">
    <source>
        <dbReference type="ARBA" id="ARBA00023163"/>
    </source>
</evidence>
<keyword evidence="10" id="KW-1185">Reference proteome</keyword>
<accession>A0AAF1AGH3</accession>
<feature type="domain" description="AP2/ERF" evidence="8">
    <location>
        <begin position="340"/>
        <end position="398"/>
    </location>
</feature>
<dbReference type="GO" id="GO:0003700">
    <property type="term" value="F:DNA-binding transcription factor activity"/>
    <property type="evidence" value="ECO:0007669"/>
    <property type="project" value="InterPro"/>
</dbReference>
<protein>
    <recommendedName>
        <fullName evidence="8">AP2/ERF domain-containing protein</fullName>
    </recommendedName>
</protein>
<dbReference type="SMART" id="SM00380">
    <property type="entry name" value="AP2"/>
    <property type="match status" value="2"/>
</dbReference>
<keyword evidence="2" id="KW-0677">Repeat</keyword>
<dbReference type="InterPro" id="IPR036955">
    <property type="entry name" value="AP2/ERF_dom_sf"/>
</dbReference>
<evidence type="ECO:0000259" key="8">
    <source>
        <dbReference type="PROSITE" id="PS51032"/>
    </source>
</evidence>
<sequence>MASSVNNWLGFSLSPQEHQDHHSIYNSDEISGTTDCYGLSTESLIPSLNLPPPFGYPAESFSRNNLQDWNSDTNYNTNGSELSILMDSNKPKLENFLGTSEHTFLDDHQHHNSSSDQHQYLFHNNTNSLHQSADVAMVETTAGGGEMNSKGNGSFGLSMIKNWLRNNSAASAPQENNGERGLPSSSQTLSLSMGSQSSHPEAGSCGGGGEISSETKANGGEVTAVKKSVETFGQRTSIYRGVTRHRWTGRYEAHLWDNSCRREGQTRKGRQVYLGGYDKEEKAARAYDLAALKYWGTTTTTNFPMTSYEKEIEDMKNMTRQEFVASIRRKSSGFSRGASIYRGVTRHHQHGRWQARIGRVAGNKDLYLGTFSTQEEAAEAYDVAAIKFRGITAVTNFEINRYDVKSILESNSLPLVGATKRLKEAELHNAQKIEEGIQSYNFSQQNTWPNIAFQQAQPLSMNYPRYDSHQNMWCKQEVQDSDQALAQSYRDLHQQGSNVHNFFQSNLMNFDTSSTDQNSSSNMYNGNYMIPTNAIEGNQNQGYGENNVSTCDNPYGEMNSSYNARNLYYLSQQSSGTPLKVANVCDQTSACNNWIPTAVPALAPRNTNSMALCHGATNFTMWNDQ</sequence>
<dbReference type="PROSITE" id="PS51032">
    <property type="entry name" value="AP2_ERF"/>
    <property type="match status" value="2"/>
</dbReference>
<dbReference type="InterPro" id="IPR016177">
    <property type="entry name" value="DNA-bd_dom_sf"/>
</dbReference>
<evidence type="ECO:0000256" key="1">
    <source>
        <dbReference type="ARBA" id="ARBA00004123"/>
    </source>
</evidence>
<evidence type="ECO:0000313" key="10">
    <source>
        <dbReference type="Proteomes" id="UP000077755"/>
    </source>
</evidence>
<dbReference type="Pfam" id="PF00847">
    <property type="entry name" value="AP2"/>
    <property type="match status" value="2"/>
</dbReference>
<dbReference type="FunFam" id="3.30.730.10:FF:000002">
    <property type="entry name" value="AP2-like ethylene-responsive transcription factor"/>
    <property type="match status" value="1"/>
</dbReference>
<proteinExistence type="predicted"/>
<dbReference type="PANTHER" id="PTHR32467:SF72">
    <property type="entry name" value="AP2-LIKE ETHYLENE-RESPONSIVE TRANSCRIPTION FACTOR BBM"/>
    <property type="match status" value="1"/>
</dbReference>
<organism evidence="9 10">
    <name type="scientific">Daucus carota subsp. sativus</name>
    <name type="common">Carrot</name>
    <dbReference type="NCBI Taxonomy" id="79200"/>
    <lineage>
        <taxon>Eukaryota</taxon>
        <taxon>Viridiplantae</taxon>
        <taxon>Streptophyta</taxon>
        <taxon>Embryophyta</taxon>
        <taxon>Tracheophyta</taxon>
        <taxon>Spermatophyta</taxon>
        <taxon>Magnoliopsida</taxon>
        <taxon>eudicotyledons</taxon>
        <taxon>Gunneridae</taxon>
        <taxon>Pentapetalae</taxon>
        <taxon>asterids</taxon>
        <taxon>campanulids</taxon>
        <taxon>Apiales</taxon>
        <taxon>Apiaceae</taxon>
        <taxon>Apioideae</taxon>
        <taxon>Scandiceae</taxon>
        <taxon>Daucinae</taxon>
        <taxon>Daucus</taxon>
        <taxon>Daucus sect. Daucus</taxon>
    </lineage>
</organism>
<gene>
    <name evidence="9" type="ORF">DCAR_0102197</name>
</gene>
<keyword evidence="4" id="KW-0238">DNA-binding</keyword>
<dbReference type="Gene3D" id="3.30.730.10">
    <property type="entry name" value="AP2/ERF domain"/>
    <property type="match status" value="2"/>
</dbReference>
<evidence type="ECO:0000256" key="7">
    <source>
        <dbReference type="SAM" id="MobiDB-lite"/>
    </source>
</evidence>
<dbReference type="GO" id="GO:0005634">
    <property type="term" value="C:nucleus"/>
    <property type="evidence" value="ECO:0007669"/>
    <property type="project" value="UniProtKB-SubCell"/>
</dbReference>
<keyword evidence="6" id="KW-0539">Nucleus</keyword>
<feature type="compositionally biased region" description="Low complexity" evidence="7">
    <location>
        <begin position="184"/>
        <end position="203"/>
    </location>
</feature>
<feature type="region of interest" description="Disordered" evidence="7">
    <location>
        <begin position="170"/>
        <end position="222"/>
    </location>
</feature>
<dbReference type="EMBL" id="CP093343">
    <property type="protein sequence ID" value="WOG83024.1"/>
    <property type="molecule type" value="Genomic_DNA"/>
</dbReference>
<dbReference type="FunFam" id="3.30.730.10:FF:000003">
    <property type="entry name" value="AP2-like ethylene-responsive transcription factor ANT"/>
    <property type="match status" value="1"/>
</dbReference>
<dbReference type="AlphaFoldDB" id="A0AAF1AGH3"/>
<evidence type="ECO:0000256" key="6">
    <source>
        <dbReference type="ARBA" id="ARBA00023242"/>
    </source>
</evidence>
<dbReference type="Proteomes" id="UP000077755">
    <property type="component" value="Chromosome 1"/>
</dbReference>
<dbReference type="SUPFAM" id="SSF54171">
    <property type="entry name" value="DNA-binding domain"/>
    <property type="match status" value="2"/>
</dbReference>
<feature type="domain" description="AP2/ERF" evidence="8">
    <location>
        <begin position="238"/>
        <end position="304"/>
    </location>
</feature>
<keyword evidence="3" id="KW-0805">Transcription regulation</keyword>
<dbReference type="PANTHER" id="PTHR32467">
    <property type="entry name" value="AP2-LIKE ETHYLENE-RESPONSIVE TRANSCRIPTION FACTOR"/>
    <property type="match status" value="1"/>
</dbReference>
<keyword evidence="5" id="KW-0804">Transcription</keyword>
<evidence type="ECO:0000256" key="2">
    <source>
        <dbReference type="ARBA" id="ARBA00022737"/>
    </source>
</evidence>
<name>A0AAF1AGH3_DAUCS</name>
<evidence type="ECO:0000313" key="9">
    <source>
        <dbReference type="EMBL" id="WOG83024.1"/>
    </source>
</evidence>
<dbReference type="CDD" id="cd00018">
    <property type="entry name" value="AP2"/>
    <property type="match status" value="2"/>
</dbReference>
<reference evidence="9" key="1">
    <citation type="journal article" date="2016" name="Nat. Genet.">
        <title>A high-quality carrot genome assembly provides new insights into carotenoid accumulation and asterid genome evolution.</title>
        <authorList>
            <person name="Iorizzo M."/>
            <person name="Ellison S."/>
            <person name="Senalik D."/>
            <person name="Zeng P."/>
            <person name="Satapoomin P."/>
            <person name="Huang J."/>
            <person name="Bowman M."/>
            <person name="Iovene M."/>
            <person name="Sanseverino W."/>
            <person name="Cavagnaro P."/>
            <person name="Yildiz M."/>
            <person name="Macko-Podgorni A."/>
            <person name="Moranska E."/>
            <person name="Grzebelus E."/>
            <person name="Grzebelus D."/>
            <person name="Ashrafi H."/>
            <person name="Zheng Z."/>
            <person name="Cheng S."/>
            <person name="Spooner D."/>
            <person name="Van Deynze A."/>
            <person name="Simon P."/>
        </authorList>
    </citation>
    <scope>NUCLEOTIDE SEQUENCE</scope>
    <source>
        <tissue evidence="9">Leaf</tissue>
    </source>
</reference>
<dbReference type="PRINTS" id="PR00367">
    <property type="entry name" value="ETHRSPELEMNT"/>
</dbReference>
<dbReference type="InterPro" id="IPR001471">
    <property type="entry name" value="AP2/ERF_dom"/>
</dbReference>
<comment type="subcellular location">
    <subcellularLocation>
        <location evidence="1">Nucleus</location>
    </subcellularLocation>
</comment>
<evidence type="ECO:0000256" key="4">
    <source>
        <dbReference type="ARBA" id="ARBA00023125"/>
    </source>
</evidence>
<evidence type="ECO:0000256" key="3">
    <source>
        <dbReference type="ARBA" id="ARBA00023015"/>
    </source>
</evidence>
<dbReference type="GO" id="GO:0003677">
    <property type="term" value="F:DNA binding"/>
    <property type="evidence" value="ECO:0007669"/>
    <property type="project" value="UniProtKB-KW"/>
</dbReference>